<dbReference type="VEuPathDB" id="ToxoDB:EMH_0071390"/>
<protein>
    <submittedName>
        <fullName evidence="2">Uncharacterized protein</fullName>
    </submittedName>
</protein>
<organism evidence="2 3">
    <name type="scientific">Eimeria mitis</name>
    <dbReference type="NCBI Taxonomy" id="44415"/>
    <lineage>
        <taxon>Eukaryota</taxon>
        <taxon>Sar</taxon>
        <taxon>Alveolata</taxon>
        <taxon>Apicomplexa</taxon>
        <taxon>Conoidasida</taxon>
        <taxon>Coccidia</taxon>
        <taxon>Eucoccidiorida</taxon>
        <taxon>Eimeriorina</taxon>
        <taxon>Eimeriidae</taxon>
        <taxon>Eimeria</taxon>
    </lineage>
</organism>
<dbReference type="EMBL" id="HG683745">
    <property type="protein sequence ID" value="CDJ31981.1"/>
    <property type="molecule type" value="Genomic_DNA"/>
</dbReference>
<reference evidence="2" key="1">
    <citation type="submission" date="2013-10" db="EMBL/GenBank/DDBJ databases">
        <title>Genomic analysis of the causative agents of coccidiosis in chickens.</title>
        <authorList>
            <person name="Reid A.J."/>
            <person name="Blake D."/>
            <person name="Billington K."/>
            <person name="Browne H."/>
            <person name="Dunn M."/>
            <person name="Hung S."/>
            <person name="Kawahara F."/>
            <person name="Miranda-Saavedra D."/>
            <person name="Mourier T."/>
            <person name="Nagra H."/>
            <person name="Otto T.D."/>
            <person name="Rawlings N."/>
            <person name="Sanchez A."/>
            <person name="Sanders M."/>
            <person name="Subramaniam C."/>
            <person name="Tay Y."/>
            <person name="Dear P."/>
            <person name="Doerig C."/>
            <person name="Gruber A."/>
            <person name="Parkinson J."/>
            <person name="Shirley M."/>
            <person name="Wan K.L."/>
            <person name="Berriman M."/>
            <person name="Tomley F."/>
            <person name="Pain A."/>
        </authorList>
    </citation>
    <scope>NUCLEOTIDE SEQUENCE [LARGE SCALE GENOMIC DNA]</scope>
    <source>
        <strain evidence="2">Houghton</strain>
    </source>
</reference>
<accession>U6K4T8</accession>
<dbReference type="Proteomes" id="UP000030744">
    <property type="component" value="Unassembled WGS sequence"/>
</dbReference>
<proteinExistence type="predicted"/>
<dbReference type="RefSeq" id="XP_013354546.1">
    <property type="nucleotide sequence ID" value="XM_013499092.1"/>
</dbReference>
<name>U6K4T8_9EIME</name>
<sequence length="341" mass="37864">MGRQRQRLDSAVLLHPTVAPLGGSLGGLEARSLPGEGNGKVAHDSRRSFIRENGSFSDTTDHYAQVDWTPWDCCRCAAETRDAMLEKVADAFGRYAVIVYHHPLKRVAVFEPLRRFAIQNNGKLSEGTQQRSGSQNTDTKQQQVLALRRLAWGDPAAVVQQHFVEEQLRQQMQQQQQQNQWTPTGGGGRRRREGQAAAASTQQQQPQQALTHLQTQPEPVCDPERELPRVRITGLACRPPLPAGEYAFQNLCFKDSTGACEAPDGIIFVYGHKREFGSMVEYPLHTSFLLARGFPTDMLLSTRGLRLTPSGRYATATAALSLRQLAMNFGLVLVLEDLCKA</sequence>
<evidence type="ECO:0000313" key="2">
    <source>
        <dbReference type="EMBL" id="CDJ31981.1"/>
    </source>
</evidence>
<keyword evidence="3" id="KW-1185">Reference proteome</keyword>
<dbReference type="GeneID" id="25381649"/>
<reference evidence="2" key="2">
    <citation type="submission" date="2013-10" db="EMBL/GenBank/DDBJ databases">
        <authorList>
            <person name="Aslett M."/>
        </authorList>
    </citation>
    <scope>NUCLEOTIDE SEQUENCE [LARGE SCALE GENOMIC DNA]</scope>
    <source>
        <strain evidence="2">Houghton</strain>
    </source>
</reference>
<feature type="compositionally biased region" description="Low complexity" evidence="1">
    <location>
        <begin position="170"/>
        <end position="180"/>
    </location>
</feature>
<dbReference type="OrthoDB" id="6510177at2759"/>
<evidence type="ECO:0000313" key="3">
    <source>
        <dbReference type="Proteomes" id="UP000030744"/>
    </source>
</evidence>
<feature type="compositionally biased region" description="Low complexity" evidence="1">
    <location>
        <begin position="195"/>
        <end position="217"/>
    </location>
</feature>
<evidence type="ECO:0000256" key="1">
    <source>
        <dbReference type="SAM" id="MobiDB-lite"/>
    </source>
</evidence>
<dbReference type="AlphaFoldDB" id="U6K4T8"/>
<feature type="region of interest" description="Disordered" evidence="1">
    <location>
        <begin position="170"/>
        <end position="224"/>
    </location>
</feature>
<gene>
    <name evidence="2" type="ORF">EMH_0071390</name>
</gene>